<sequence>MPAGLLCVGSSISRPLHEGETFVRGLGKKNFVGGKEKLLRCEIEASLLGNRSFVVEK</sequence>
<accession>W4PGY8</accession>
<evidence type="ECO:0000313" key="2">
    <source>
        <dbReference type="Proteomes" id="UP000018842"/>
    </source>
</evidence>
<dbReference type="Proteomes" id="UP000018842">
    <property type="component" value="Unassembled WGS sequence"/>
</dbReference>
<protein>
    <submittedName>
        <fullName evidence="1">Uncharacterized protein</fullName>
    </submittedName>
</protein>
<reference evidence="2" key="1">
    <citation type="journal article" date="2014" name="Genome">
        <title>Draft Genome Sequences of Three Strains of Bacteroides pyogenes Isolated from a Cat and Swine.</title>
        <authorList>
            <person name="Sakamoto M."/>
            <person name="Oshima K."/>
            <person name="Suda W."/>
            <person name="Kitamura K."/>
            <person name="Iida T."/>
            <person name="Hattori M."/>
            <person name="Ohkuma M."/>
        </authorList>
    </citation>
    <scope>NUCLEOTIDE SEQUENCE [LARGE SCALE GENOMIC DNA]</scope>
    <source>
        <strain evidence="2">JCM 6294</strain>
    </source>
</reference>
<comment type="caution">
    <text evidence="1">The sequence shown here is derived from an EMBL/GenBank/DDBJ whole genome shotgun (WGS) entry which is preliminary data.</text>
</comment>
<gene>
    <name evidence="1" type="ORF">JCM6294_1910</name>
</gene>
<proteinExistence type="predicted"/>
<organism evidence="1 2">
    <name type="scientific">Bacteroides pyogenes DSM 20611 = JCM 6294</name>
    <dbReference type="NCBI Taxonomy" id="1121100"/>
    <lineage>
        <taxon>Bacteria</taxon>
        <taxon>Pseudomonadati</taxon>
        <taxon>Bacteroidota</taxon>
        <taxon>Bacteroidia</taxon>
        <taxon>Bacteroidales</taxon>
        <taxon>Bacteroidaceae</taxon>
        <taxon>Bacteroides</taxon>
    </lineage>
</organism>
<evidence type="ECO:0000313" key="1">
    <source>
        <dbReference type="EMBL" id="GAE18940.1"/>
    </source>
</evidence>
<dbReference type="EMBL" id="BAIR01000014">
    <property type="protein sequence ID" value="GAE18940.1"/>
    <property type="molecule type" value="Genomic_DNA"/>
</dbReference>
<dbReference type="AlphaFoldDB" id="W4PGY8"/>
<name>W4PGY8_9BACE</name>